<dbReference type="SMART" id="SM00260">
    <property type="entry name" value="CheW"/>
    <property type="match status" value="1"/>
</dbReference>
<evidence type="ECO:0000256" key="4">
    <source>
        <dbReference type="ARBA" id="ARBA00022500"/>
    </source>
</evidence>
<proteinExistence type="predicted"/>
<name>A0A833GWF8_9LEPT</name>
<gene>
    <name evidence="6" type="ORF">F9K24_22210</name>
</gene>
<evidence type="ECO:0000313" key="7">
    <source>
        <dbReference type="Proteomes" id="UP000460298"/>
    </source>
</evidence>
<evidence type="ECO:0000313" key="6">
    <source>
        <dbReference type="EMBL" id="KAB2928148.1"/>
    </source>
</evidence>
<dbReference type="Pfam" id="PF01584">
    <property type="entry name" value="CheW"/>
    <property type="match status" value="1"/>
</dbReference>
<dbReference type="Proteomes" id="UP000460298">
    <property type="component" value="Unassembled WGS sequence"/>
</dbReference>
<dbReference type="AlphaFoldDB" id="A0A833GWF8"/>
<dbReference type="PROSITE" id="PS50851">
    <property type="entry name" value="CHEW"/>
    <property type="match status" value="1"/>
</dbReference>
<evidence type="ECO:0000259" key="5">
    <source>
        <dbReference type="PROSITE" id="PS50851"/>
    </source>
</evidence>
<evidence type="ECO:0000256" key="1">
    <source>
        <dbReference type="ARBA" id="ARBA00004496"/>
    </source>
</evidence>
<dbReference type="InterPro" id="IPR039315">
    <property type="entry name" value="CheW"/>
</dbReference>
<protein>
    <recommendedName>
        <fullName evidence="2">Chemotaxis protein CheW</fullName>
    </recommendedName>
</protein>
<dbReference type="EMBL" id="WBUI01000057">
    <property type="protein sequence ID" value="KAB2928148.1"/>
    <property type="molecule type" value="Genomic_DNA"/>
</dbReference>
<comment type="caution">
    <text evidence="6">The sequence shown here is derived from an EMBL/GenBank/DDBJ whole genome shotgun (WGS) entry which is preliminary data.</text>
</comment>
<keyword evidence="4" id="KW-0145">Chemotaxis</keyword>
<dbReference type="Gene3D" id="2.30.30.40">
    <property type="entry name" value="SH3 Domains"/>
    <property type="match status" value="1"/>
</dbReference>
<dbReference type="InterPro" id="IPR036061">
    <property type="entry name" value="CheW-like_dom_sf"/>
</dbReference>
<comment type="subcellular location">
    <subcellularLocation>
        <location evidence="1">Cytoplasm</location>
    </subcellularLocation>
</comment>
<dbReference type="PANTHER" id="PTHR22617:SF23">
    <property type="entry name" value="CHEMOTAXIS PROTEIN CHEW"/>
    <property type="match status" value="1"/>
</dbReference>
<dbReference type="GO" id="GO:0005829">
    <property type="term" value="C:cytosol"/>
    <property type="evidence" value="ECO:0007669"/>
    <property type="project" value="TreeGrafter"/>
</dbReference>
<dbReference type="GO" id="GO:0007165">
    <property type="term" value="P:signal transduction"/>
    <property type="evidence" value="ECO:0007669"/>
    <property type="project" value="InterPro"/>
</dbReference>
<dbReference type="Gene3D" id="2.40.50.180">
    <property type="entry name" value="CheA-289, Domain 4"/>
    <property type="match status" value="1"/>
</dbReference>
<reference evidence="6 7" key="1">
    <citation type="submission" date="2019-10" db="EMBL/GenBank/DDBJ databases">
        <title>Extracellular Electron Transfer in a Candidatus Methanoperedens spp. Enrichment Culture.</title>
        <authorList>
            <person name="Berger S."/>
            <person name="Rangel Shaw D."/>
            <person name="Berben T."/>
            <person name="In 'T Zandt M."/>
            <person name="Frank J."/>
            <person name="Reimann J."/>
            <person name="Jetten M.S.M."/>
            <person name="Welte C.U."/>
        </authorList>
    </citation>
    <scope>NUCLEOTIDE SEQUENCE [LARGE SCALE GENOMIC DNA]</scope>
    <source>
        <strain evidence="6">SB12</strain>
    </source>
</reference>
<feature type="domain" description="CheW-like" evidence="5">
    <location>
        <begin position="2"/>
        <end position="142"/>
    </location>
</feature>
<keyword evidence="3" id="KW-0963">Cytoplasm</keyword>
<organism evidence="6 7">
    <name type="scientific">Leptonema illini</name>
    <dbReference type="NCBI Taxonomy" id="183"/>
    <lineage>
        <taxon>Bacteria</taxon>
        <taxon>Pseudomonadati</taxon>
        <taxon>Spirochaetota</taxon>
        <taxon>Spirochaetia</taxon>
        <taxon>Leptospirales</taxon>
        <taxon>Leptospiraceae</taxon>
        <taxon>Leptonema</taxon>
    </lineage>
</organism>
<dbReference type="PANTHER" id="PTHR22617">
    <property type="entry name" value="CHEMOTAXIS SENSOR HISTIDINE KINASE-RELATED"/>
    <property type="match status" value="1"/>
</dbReference>
<accession>A0A833GWF8</accession>
<sequence>MANKYLTFFLAREVYGVEISYVIEIIGIQKITNVPEMPDYIKGVINLRGKVIPVMDVRTRFRMEPREYDERTCIIVVDIGGTTVGLVVDEVSEVADIPADQVEPPPMGGHGGGGAFIKGMGKSGDSVKILLNVESLIKEEDMEAVQEVE</sequence>
<evidence type="ECO:0000256" key="2">
    <source>
        <dbReference type="ARBA" id="ARBA00021483"/>
    </source>
</evidence>
<dbReference type="GO" id="GO:0006935">
    <property type="term" value="P:chemotaxis"/>
    <property type="evidence" value="ECO:0007669"/>
    <property type="project" value="UniProtKB-KW"/>
</dbReference>
<dbReference type="InterPro" id="IPR002545">
    <property type="entry name" value="CheW-lke_dom"/>
</dbReference>
<dbReference type="SUPFAM" id="SSF50341">
    <property type="entry name" value="CheW-like"/>
    <property type="match status" value="1"/>
</dbReference>
<evidence type="ECO:0000256" key="3">
    <source>
        <dbReference type="ARBA" id="ARBA00022490"/>
    </source>
</evidence>
<dbReference type="FunFam" id="2.40.50.180:FF:000002">
    <property type="entry name" value="Chemotaxis protein CheW"/>
    <property type="match status" value="1"/>
</dbReference>